<gene>
    <name evidence="1" type="ORF">CPB84DRAFT_860751</name>
</gene>
<sequence length="80" mass="9270">MTSRLKKKLGELGVDTASRKANENFCLVSFHVQFRMNSISVGFIDWHSSSSFREIERHRRICTAMEAGSTDYWLMFCITC</sequence>
<dbReference type="Proteomes" id="UP000724874">
    <property type="component" value="Unassembled WGS sequence"/>
</dbReference>
<comment type="caution">
    <text evidence="1">The sequence shown here is derived from an EMBL/GenBank/DDBJ whole genome shotgun (WGS) entry which is preliminary data.</text>
</comment>
<keyword evidence="2" id="KW-1185">Reference proteome</keyword>
<name>A0A9P5TP13_GYMJU</name>
<accession>A0A9P5TP13</accession>
<evidence type="ECO:0000313" key="1">
    <source>
        <dbReference type="EMBL" id="KAF8902382.1"/>
    </source>
</evidence>
<evidence type="ECO:0000313" key="2">
    <source>
        <dbReference type="Proteomes" id="UP000724874"/>
    </source>
</evidence>
<dbReference type="EMBL" id="JADNYJ010000036">
    <property type="protein sequence ID" value="KAF8902382.1"/>
    <property type="molecule type" value="Genomic_DNA"/>
</dbReference>
<dbReference type="AlphaFoldDB" id="A0A9P5TP13"/>
<reference evidence="1" key="1">
    <citation type="submission" date="2020-11" db="EMBL/GenBank/DDBJ databases">
        <authorList>
            <consortium name="DOE Joint Genome Institute"/>
            <person name="Ahrendt S."/>
            <person name="Riley R."/>
            <person name="Andreopoulos W."/>
            <person name="LaButti K."/>
            <person name="Pangilinan J."/>
            <person name="Ruiz-duenas F.J."/>
            <person name="Barrasa J.M."/>
            <person name="Sanchez-Garcia M."/>
            <person name="Camarero S."/>
            <person name="Miyauchi S."/>
            <person name="Serrano A."/>
            <person name="Linde D."/>
            <person name="Babiker R."/>
            <person name="Drula E."/>
            <person name="Ayuso-Fernandez I."/>
            <person name="Pacheco R."/>
            <person name="Padilla G."/>
            <person name="Ferreira P."/>
            <person name="Barriuso J."/>
            <person name="Kellner H."/>
            <person name="Castanera R."/>
            <person name="Alfaro M."/>
            <person name="Ramirez L."/>
            <person name="Pisabarro A.G."/>
            <person name="Kuo A."/>
            <person name="Tritt A."/>
            <person name="Lipzen A."/>
            <person name="He G."/>
            <person name="Yan M."/>
            <person name="Ng V."/>
            <person name="Cullen D."/>
            <person name="Martin F."/>
            <person name="Rosso M.-N."/>
            <person name="Henrissat B."/>
            <person name="Hibbett D."/>
            <person name="Martinez A.T."/>
            <person name="Grigoriev I.V."/>
        </authorList>
    </citation>
    <scope>NUCLEOTIDE SEQUENCE</scope>
    <source>
        <strain evidence="1">AH 44721</strain>
    </source>
</reference>
<organism evidence="1 2">
    <name type="scientific">Gymnopilus junonius</name>
    <name type="common">Spectacular rustgill mushroom</name>
    <name type="synonym">Gymnopilus spectabilis subsp. junonius</name>
    <dbReference type="NCBI Taxonomy" id="109634"/>
    <lineage>
        <taxon>Eukaryota</taxon>
        <taxon>Fungi</taxon>
        <taxon>Dikarya</taxon>
        <taxon>Basidiomycota</taxon>
        <taxon>Agaricomycotina</taxon>
        <taxon>Agaricomycetes</taxon>
        <taxon>Agaricomycetidae</taxon>
        <taxon>Agaricales</taxon>
        <taxon>Agaricineae</taxon>
        <taxon>Hymenogastraceae</taxon>
        <taxon>Gymnopilus</taxon>
    </lineage>
</organism>
<protein>
    <submittedName>
        <fullName evidence="1">Uncharacterized protein</fullName>
    </submittedName>
</protein>
<proteinExistence type="predicted"/>